<feature type="signal peptide" evidence="2">
    <location>
        <begin position="1"/>
        <end position="27"/>
    </location>
</feature>
<evidence type="ECO:0008006" key="5">
    <source>
        <dbReference type="Google" id="ProtNLM"/>
    </source>
</evidence>
<organism evidence="3 4">
    <name type="scientific">Ornithinimicrobium cerasi</name>
    <dbReference type="NCBI Taxonomy" id="2248773"/>
    <lineage>
        <taxon>Bacteria</taxon>
        <taxon>Bacillati</taxon>
        <taxon>Actinomycetota</taxon>
        <taxon>Actinomycetes</taxon>
        <taxon>Micrococcales</taxon>
        <taxon>Ornithinimicrobiaceae</taxon>
        <taxon>Ornithinimicrobium</taxon>
    </lineage>
</organism>
<feature type="chain" id="PRO_5012515752" description="Ig-like domain-containing protein" evidence="2">
    <location>
        <begin position="28"/>
        <end position="232"/>
    </location>
</feature>
<evidence type="ECO:0000256" key="1">
    <source>
        <dbReference type="SAM" id="MobiDB-lite"/>
    </source>
</evidence>
<feature type="region of interest" description="Disordered" evidence="1">
    <location>
        <begin position="28"/>
        <end position="85"/>
    </location>
</feature>
<evidence type="ECO:0000313" key="4">
    <source>
        <dbReference type="Proteomes" id="UP000219688"/>
    </source>
</evidence>
<dbReference type="Proteomes" id="UP000219688">
    <property type="component" value="Unassembled WGS sequence"/>
</dbReference>
<dbReference type="AlphaFoldDB" id="A0A285VQT4"/>
<dbReference type="PROSITE" id="PS51257">
    <property type="entry name" value="PROKAR_LIPOPROTEIN"/>
    <property type="match status" value="1"/>
</dbReference>
<proteinExistence type="predicted"/>
<protein>
    <recommendedName>
        <fullName evidence="5">Ig-like domain-containing protein</fullName>
    </recommendedName>
</protein>
<keyword evidence="4" id="KW-1185">Reference proteome</keyword>
<evidence type="ECO:0000256" key="2">
    <source>
        <dbReference type="SAM" id="SignalP"/>
    </source>
</evidence>
<keyword evidence="2" id="KW-0732">Signal</keyword>
<accession>A0A285VQT4</accession>
<dbReference type="EMBL" id="OBQK01000007">
    <property type="protein sequence ID" value="SOC56303.1"/>
    <property type="molecule type" value="Genomic_DNA"/>
</dbReference>
<dbReference type="RefSeq" id="WP_097188436.1">
    <property type="nucleotide sequence ID" value="NZ_OBQK01000007.1"/>
</dbReference>
<name>A0A285VQT4_9MICO</name>
<sequence>MTRGARARALAAVALAAALTLSGCGGGDDEDGGTTDGASGTAGPVPDTDAATDGAAQTAPAPTGTPTAPADIAVEPGSRSAGGGTAIVVEGDRAAFVLPSGNVACTLNDVTAVCEVDDRSFTPRADHLVDDSLGDCTAEAATAIMINDGPGAWTCVEDPIRPQTVVSSGGWWAEQNGSETLDLGGATVAVLPYGSSISIGQVTCSSAEAGVSCSSGETGRSFFVSRSSYQYG</sequence>
<evidence type="ECO:0000313" key="3">
    <source>
        <dbReference type="EMBL" id="SOC56303.1"/>
    </source>
</evidence>
<gene>
    <name evidence="3" type="ORF">SAMN05421879_10782</name>
</gene>
<feature type="compositionally biased region" description="Low complexity" evidence="1">
    <location>
        <begin position="36"/>
        <end position="71"/>
    </location>
</feature>
<reference evidence="4" key="1">
    <citation type="submission" date="2017-08" db="EMBL/GenBank/DDBJ databases">
        <authorList>
            <person name="Varghese N."/>
            <person name="Submissions S."/>
        </authorList>
    </citation>
    <scope>NUCLEOTIDE SEQUENCE [LARGE SCALE GENOMIC DNA]</scope>
    <source>
        <strain evidence="4">USBA17B2</strain>
    </source>
</reference>